<protein>
    <recommendedName>
        <fullName evidence="2">SH3b domain-containing protein</fullName>
    </recommendedName>
</protein>
<dbReference type="Proteomes" id="UP000033632">
    <property type="component" value="Unassembled WGS sequence"/>
</dbReference>
<dbReference type="RefSeq" id="WP_046108812.1">
    <property type="nucleotide sequence ID" value="NZ_JZEX01000109.1"/>
</dbReference>
<dbReference type="Gene3D" id="2.30.30.40">
    <property type="entry name" value="SH3 Domains"/>
    <property type="match status" value="1"/>
</dbReference>
<dbReference type="Pfam" id="PF08239">
    <property type="entry name" value="SH3_3"/>
    <property type="match status" value="1"/>
</dbReference>
<sequence length="115" mass="12826">MKTMSKQHEKVLVATLCGLIIASAAAFAVQPAMAAGYHVEQPARVGNIAAWDVLNVRKWPAHYSQKIGALEPQTSVWVERCNEIPGSADWCLVEKGNLKGWVNSRYLNRIHNWDL</sequence>
<keyword evidence="1" id="KW-0732">Signal</keyword>
<proteinExistence type="predicted"/>
<feature type="chain" id="PRO_5002486850" description="SH3b domain-containing protein" evidence="1">
    <location>
        <begin position="35"/>
        <end position="115"/>
    </location>
</feature>
<dbReference type="STRING" id="443610.VE25_11715"/>
<organism evidence="3 4">
    <name type="scientific">Devosia geojensis</name>
    <dbReference type="NCBI Taxonomy" id="443610"/>
    <lineage>
        <taxon>Bacteria</taxon>
        <taxon>Pseudomonadati</taxon>
        <taxon>Pseudomonadota</taxon>
        <taxon>Alphaproteobacteria</taxon>
        <taxon>Hyphomicrobiales</taxon>
        <taxon>Devosiaceae</taxon>
        <taxon>Devosia</taxon>
    </lineage>
</organism>
<evidence type="ECO:0000259" key="2">
    <source>
        <dbReference type="Pfam" id="PF08239"/>
    </source>
</evidence>
<accession>A0A0F5FS52</accession>
<feature type="signal peptide" evidence="1">
    <location>
        <begin position="1"/>
        <end position="34"/>
    </location>
</feature>
<dbReference type="EMBL" id="JZEX01000109">
    <property type="protein sequence ID" value="KKB11648.1"/>
    <property type="molecule type" value="Genomic_DNA"/>
</dbReference>
<reference evidence="3 4" key="1">
    <citation type="submission" date="2015-03" db="EMBL/GenBank/DDBJ databases">
        <authorList>
            <person name="Hassan Y.I."/>
            <person name="Lepp D."/>
            <person name="Li X.-Z."/>
            <person name="Zhou T."/>
        </authorList>
    </citation>
    <scope>NUCLEOTIDE SEQUENCE [LARGE SCALE GENOMIC DNA]</scope>
    <source>
        <strain evidence="3 4">BD-c194</strain>
    </source>
</reference>
<feature type="domain" description="SH3b" evidence="2">
    <location>
        <begin position="52"/>
        <end position="107"/>
    </location>
</feature>
<dbReference type="OrthoDB" id="8420208at2"/>
<evidence type="ECO:0000256" key="1">
    <source>
        <dbReference type="SAM" id="SignalP"/>
    </source>
</evidence>
<comment type="caution">
    <text evidence="3">The sequence shown here is derived from an EMBL/GenBank/DDBJ whole genome shotgun (WGS) entry which is preliminary data.</text>
</comment>
<name>A0A0F5FS52_9HYPH</name>
<dbReference type="AlphaFoldDB" id="A0A0F5FS52"/>
<evidence type="ECO:0000313" key="4">
    <source>
        <dbReference type="Proteomes" id="UP000033632"/>
    </source>
</evidence>
<gene>
    <name evidence="3" type="ORF">VE25_11715</name>
</gene>
<evidence type="ECO:0000313" key="3">
    <source>
        <dbReference type="EMBL" id="KKB11648.1"/>
    </source>
</evidence>
<keyword evidence="4" id="KW-1185">Reference proteome</keyword>
<dbReference type="InterPro" id="IPR003646">
    <property type="entry name" value="SH3-like_bac-type"/>
</dbReference>
<dbReference type="PATRIC" id="fig|443610.3.peg.551"/>